<gene>
    <name evidence="3" type="ORF">LGH70_09680</name>
</gene>
<dbReference type="RefSeq" id="WP_226185030.1">
    <property type="nucleotide sequence ID" value="NZ_JAJADQ010000004.1"/>
</dbReference>
<dbReference type="Proteomes" id="UP001165297">
    <property type="component" value="Unassembled WGS sequence"/>
</dbReference>
<dbReference type="EMBL" id="JAJADQ010000004">
    <property type="protein sequence ID" value="MCB2377851.1"/>
    <property type="molecule type" value="Genomic_DNA"/>
</dbReference>
<accession>A0ABS8AC32</accession>
<evidence type="ECO:0000313" key="3">
    <source>
        <dbReference type="EMBL" id="MCB2377851.1"/>
    </source>
</evidence>
<reference evidence="3" key="1">
    <citation type="submission" date="2021-10" db="EMBL/GenBank/DDBJ databases">
        <authorList>
            <person name="Dean J.D."/>
            <person name="Kim M.K."/>
            <person name="Newey C.N."/>
            <person name="Stoker T.S."/>
            <person name="Thompson D.W."/>
            <person name="Grose J.H."/>
        </authorList>
    </citation>
    <scope>NUCLEOTIDE SEQUENCE</scope>
    <source>
        <strain evidence="3">BT635</strain>
    </source>
</reference>
<comment type="caution">
    <text evidence="3">The sequence shown here is derived from an EMBL/GenBank/DDBJ whole genome shotgun (WGS) entry which is preliminary data.</text>
</comment>
<dbReference type="PROSITE" id="PS51257">
    <property type="entry name" value="PROKAR_LIPOPROTEIN"/>
    <property type="match status" value="1"/>
</dbReference>
<feature type="chain" id="PRO_5047370222" description="Copper-binding protein MbnP-like domain-containing protein" evidence="1">
    <location>
        <begin position="18"/>
        <end position="254"/>
    </location>
</feature>
<feature type="signal peptide" evidence="1">
    <location>
        <begin position="1"/>
        <end position="17"/>
    </location>
</feature>
<evidence type="ECO:0000259" key="2">
    <source>
        <dbReference type="Pfam" id="PF20243"/>
    </source>
</evidence>
<organism evidence="3 4">
    <name type="scientific">Hymenobacter nitidus</name>
    <dbReference type="NCBI Taxonomy" id="2880929"/>
    <lineage>
        <taxon>Bacteria</taxon>
        <taxon>Pseudomonadati</taxon>
        <taxon>Bacteroidota</taxon>
        <taxon>Cytophagia</taxon>
        <taxon>Cytophagales</taxon>
        <taxon>Hymenobacteraceae</taxon>
        <taxon>Hymenobacter</taxon>
    </lineage>
</organism>
<protein>
    <recommendedName>
        <fullName evidence="2">Copper-binding protein MbnP-like domain-containing protein</fullName>
    </recommendedName>
</protein>
<evidence type="ECO:0000256" key="1">
    <source>
        <dbReference type="SAM" id="SignalP"/>
    </source>
</evidence>
<evidence type="ECO:0000313" key="4">
    <source>
        <dbReference type="Proteomes" id="UP001165297"/>
    </source>
</evidence>
<sequence>MKFLHSVFLGFILSAAASLTSCTDDKDVAPVAGQMTLQLEHVAGSAPLTLNGTAPYKTAAGDDFTVTTFRYYISNIKLGKADGTEFVQPESYYLIDEAKADSKIFTIPNVPAGDYTKLTFTIGVDSARNVAGAQTGALAPSDMFWKWDSGYIYTKLEGRSAQSPSGGILFHIGGFKKPNNTIRTVSPALGSSSIRVRNGSTPTVHLKADVLKMFTGPNTVRFATLSSTMGGPDAMLIADNQAAGMFTVAHIQSN</sequence>
<name>A0ABS8AC32_9BACT</name>
<dbReference type="InterPro" id="IPR046863">
    <property type="entry name" value="MbnP-like_dom"/>
</dbReference>
<proteinExistence type="predicted"/>
<feature type="domain" description="Copper-binding protein MbnP-like" evidence="2">
    <location>
        <begin position="33"/>
        <end position="227"/>
    </location>
</feature>
<keyword evidence="1" id="KW-0732">Signal</keyword>
<keyword evidence="4" id="KW-1185">Reference proteome</keyword>
<dbReference type="Pfam" id="PF20243">
    <property type="entry name" value="MbnP"/>
    <property type="match status" value="1"/>
</dbReference>